<keyword evidence="4" id="KW-1185">Reference proteome</keyword>
<feature type="compositionally biased region" description="Low complexity" evidence="1">
    <location>
        <begin position="212"/>
        <end position="222"/>
    </location>
</feature>
<feature type="compositionally biased region" description="Low complexity" evidence="1">
    <location>
        <begin position="290"/>
        <end position="302"/>
    </location>
</feature>
<evidence type="ECO:0008006" key="5">
    <source>
        <dbReference type="Google" id="ProtNLM"/>
    </source>
</evidence>
<comment type="caution">
    <text evidence="3">The sequence shown here is derived from an EMBL/GenBank/DDBJ whole genome shotgun (WGS) entry which is preliminary data.</text>
</comment>
<dbReference type="Proteomes" id="UP000803884">
    <property type="component" value="Unassembled WGS sequence"/>
</dbReference>
<reference evidence="3 4" key="1">
    <citation type="journal article" date="2020" name="Microbiol. Resour. Announc.">
        <title>Draft Genome Sequence of a Cladosporium Species Isolated from the Mesophotic Ascidian Didemnum maculosum.</title>
        <authorList>
            <person name="Gioti A."/>
            <person name="Siaperas R."/>
            <person name="Nikolaivits E."/>
            <person name="Le Goff G."/>
            <person name="Ouazzani J."/>
            <person name="Kotoulas G."/>
            <person name="Topakas E."/>
        </authorList>
    </citation>
    <scope>NUCLEOTIDE SEQUENCE [LARGE SCALE GENOMIC DNA]</scope>
    <source>
        <strain evidence="3 4">TM138-S3</strain>
    </source>
</reference>
<evidence type="ECO:0000256" key="2">
    <source>
        <dbReference type="SAM" id="SignalP"/>
    </source>
</evidence>
<feature type="chain" id="PRO_5044261102" description="Extracellular membrane protein CFEM domain-containing protein" evidence="2">
    <location>
        <begin position="19"/>
        <end position="335"/>
    </location>
</feature>
<gene>
    <name evidence="3" type="ORF">WHR41_08922</name>
</gene>
<protein>
    <recommendedName>
        <fullName evidence="5">Extracellular membrane protein CFEM domain-containing protein</fullName>
    </recommendedName>
</protein>
<evidence type="ECO:0000313" key="4">
    <source>
        <dbReference type="Proteomes" id="UP000803884"/>
    </source>
</evidence>
<organism evidence="3 4">
    <name type="scientific">Cladosporium halotolerans</name>
    <dbReference type="NCBI Taxonomy" id="1052096"/>
    <lineage>
        <taxon>Eukaryota</taxon>
        <taxon>Fungi</taxon>
        <taxon>Dikarya</taxon>
        <taxon>Ascomycota</taxon>
        <taxon>Pezizomycotina</taxon>
        <taxon>Dothideomycetes</taxon>
        <taxon>Dothideomycetidae</taxon>
        <taxon>Cladosporiales</taxon>
        <taxon>Cladosporiaceae</taxon>
        <taxon>Cladosporium</taxon>
    </lineage>
</organism>
<name>A0AB34KET1_9PEZI</name>
<dbReference type="EMBL" id="JAAQHG020000051">
    <property type="protein sequence ID" value="KAL1582426.1"/>
    <property type="molecule type" value="Genomic_DNA"/>
</dbReference>
<feature type="signal peptide" evidence="2">
    <location>
        <begin position="1"/>
        <end position="18"/>
    </location>
</feature>
<sequence length="335" mass="34320">MVFTLALIIFAILHTVTSHEDTPFCLETCLTEAKTTLCAPSALSDLTPCLTRLCPNQLATQNLIASLDVSVTPKAEYACQQAYGPSLDSEAEGSSVTLPLNGSCATSPYGFKSYLPQGVSRIRASNGCRIMVFSEVDCLGEAGGADVGELSNGQCVFRGGRSARLTCRNELDAAHAYIQASCGADDDEEAAETSSVSTSKTIYPSSAPYHGPGPTSSVSGSSTSIPFHWPFSTSTTASTSFTNTADTVGTSSANGTAMTSDLGSSNSTVASVTTVPSTPPQNGTNPQNVTFTPTLSATPTGTTSLTPSFTGLAASIGSQSGFGLGLVGAIFAFFL</sequence>
<feature type="region of interest" description="Disordered" evidence="1">
    <location>
        <begin position="188"/>
        <end position="222"/>
    </location>
</feature>
<feature type="compositionally biased region" description="Low complexity" evidence="1">
    <location>
        <begin position="264"/>
        <end position="276"/>
    </location>
</feature>
<feature type="compositionally biased region" description="Polar residues" evidence="1">
    <location>
        <begin position="193"/>
        <end position="204"/>
    </location>
</feature>
<feature type="region of interest" description="Disordered" evidence="1">
    <location>
        <begin position="252"/>
        <end position="302"/>
    </location>
</feature>
<keyword evidence="2" id="KW-0732">Signal</keyword>
<accession>A0AB34KET1</accession>
<feature type="compositionally biased region" description="Polar residues" evidence="1">
    <location>
        <begin position="252"/>
        <end position="263"/>
    </location>
</feature>
<proteinExistence type="predicted"/>
<dbReference type="GeneID" id="96010364"/>
<dbReference type="RefSeq" id="XP_069225533.1">
    <property type="nucleotide sequence ID" value="XM_069377526.1"/>
</dbReference>
<dbReference type="AlphaFoldDB" id="A0AB34KET1"/>
<evidence type="ECO:0000313" key="3">
    <source>
        <dbReference type="EMBL" id="KAL1582426.1"/>
    </source>
</evidence>
<evidence type="ECO:0000256" key="1">
    <source>
        <dbReference type="SAM" id="MobiDB-lite"/>
    </source>
</evidence>